<dbReference type="InterPro" id="IPR020846">
    <property type="entry name" value="MFS_dom"/>
</dbReference>
<feature type="transmembrane region" description="Helical" evidence="6">
    <location>
        <begin position="136"/>
        <end position="160"/>
    </location>
</feature>
<keyword evidence="4 6" id="KW-1133">Transmembrane helix</keyword>
<evidence type="ECO:0000256" key="4">
    <source>
        <dbReference type="ARBA" id="ARBA00022989"/>
    </source>
</evidence>
<dbReference type="OrthoDB" id="9770492at2"/>
<keyword evidence="5 6" id="KW-0472">Membrane</keyword>
<feature type="transmembrane region" description="Helical" evidence="6">
    <location>
        <begin position="245"/>
        <end position="269"/>
    </location>
</feature>
<name>A1HRZ9_9FIRM</name>
<dbReference type="GO" id="GO:0022857">
    <property type="term" value="F:transmembrane transporter activity"/>
    <property type="evidence" value="ECO:0007669"/>
    <property type="project" value="InterPro"/>
</dbReference>
<dbReference type="InterPro" id="IPR036259">
    <property type="entry name" value="MFS_trans_sf"/>
</dbReference>
<feature type="transmembrane region" description="Helical" evidence="6">
    <location>
        <begin position="301"/>
        <end position="324"/>
    </location>
</feature>
<dbReference type="EMBL" id="AAWL01000013">
    <property type="protein sequence ID" value="EAX47176.1"/>
    <property type="molecule type" value="Genomic_DNA"/>
</dbReference>
<proteinExistence type="predicted"/>
<feature type="transmembrane region" description="Helical" evidence="6">
    <location>
        <begin position="276"/>
        <end position="295"/>
    </location>
</feature>
<keyword evidence="3 6" id="KW-0812">Transmembrane</keyword>
<dbReference type="PANTHER" id="PTHR43129:SF1">
    <property type="entry name" value="FOSMIDOMYCIN RESISTANCE PROTEIN"/>
    <property type="match status" value="1"/>
</dbReference>
<organism evidence="8 9">
    <name type="scientific">Thermosinus carboxydivorans Nor1</name>
    <dbReference type="NCBI Taxonomy" id="401526"/>
    <lineage>
        <taxon>Bacteria</taxon>
        <taxon>Bacillati</taxon>
        <taxon>Bacillota</taxon>
        <taxon>Negativicutes</taxon>
        <taxon>Selenomonadales</taxon>
        <taxon>Sporomusaceae</taxon>
        <taxon>Thermosinus</taxon>
    </lineage>
</organism>
<dbReference type="eggNOG" id="COG2814">
    <property type="taxonomic scope" value="Bacteria"/>
</dbReference>
<feature type="transmembrane region" description="Helical" evidence="6">
    <location>
        <begin position="336"/>
        <end position="360"/>
    </location>
</feature>
<sequence>MGNLPHRQSAYYVALLAAGHFLSDFYVTFLPGLLPVIIEKLGLSLTLSGLLVMVYSFTSNIVQPICGYYIDKSGYTWLILLTIPVSAIFICLSGLAASPMILFAFITLSGLASSLFHPLGSALLGKVSSEQNKGLAMAVFIGGGNFGVAAAPAIVIFFLMRYGADNLLWLSVPGLLLTLAYYFAGLHRIRLMPATTAATTQPGAAWYRSGRLLALNIAMGLRAWPQAALPNFLPVWLAQQGHSPTLAGSLLTIFLFGGALGSVGGGYVGDKLGRKSCIMGSLALCLPAMYLFLTSAELSPLTWAALFVSGAALQATLPSSIVWAQDLLPSNAAMASGMMLGLSFGLGGVGAAVTGALADVIGLKQALLWTIAPVTLAIILTYLIPTAPTATFTGQKNNTSRLESLS</sequence>
<accession>A1HRZ9</accession>
<dbReference type="PROSITE" id="PS50850">
    <property type="entry name" value="MFS"/>
    <property type="match status" value="1"/>
</dbReference>
<feature type="transmembrane region" description="Helical" evidence="6">
    <location>
        <begin position="41"/>
        <end position="62"/>
    </location>
</feature>
<feature type="transmembrane region" description="Helical" evidence="6">
    <location>
        <begin position="101"/>
        <end position="124"/>
    </location>
</feature>
<keyword evidence="9" id="KW-1185">Reference proteome</keyword>
<evidence type="ECO:0000313" key="8">
    <source>
        <dbReference type="EMBL" id="EAX47176.1"/>
    </source>
</evidence>
<dbReference type="Pfam" id="PF07690">
    <property type="entry name" value="MFS_1"/>
    <property type="match status" value="2"/>
</dbReference>
<feature type="domain" description="Major facilitator superfamily (MFS) profile" evidence="7">
    <location>
        <begin position="12"/>
        <end position="389"/>
    </location>
</feature>
<comment type="subcellular location">
    <subcellularLocation>
        <location evidence="1">Cell membrane</location>
        <topology evidence="1">Multi-pass membrane protein</topology>
    </subcellularLocation>
</comment>
<feature type="transmembrane region" description="Helical" evidence="6">
    <location>
        <begin position="166"/>
        <end position="184"/>
    </location>
</feature>
<evidence type="ECO:0000256" key="5">
    <source>
        <dbReference type="ARBA" id="ARBA00023136"/>
    </source>
</evidence>
<reference evidence="8 9" key="2">
    <citation type="submission" date="2007-01" db="EMBL/GenBank/DDBJ databases">
        <title>Sequencing of the draft genome and assembly of Thermosinus carboxydivorans Nor1.</title>
        <authorList>
            <consortium name="US DOE Joint Genome Institute (JGI-PGF)"/>
            <person name="Copeland A."/>
            <person name="Lucas S."/>
            <person name="Lapidus A."/>
            <person name="Barry K."/>
            <person name="Glavina del Rio T."/>
            <person name="Dalin E."/>
            <person name="Tice H."/>
            <person name="Bruce D."/>
            <person name="Pitluck S."/>
            <person name="Richardson P."/>
        </authorList>
    </citation>
    <scope>NUCLEOTIDE SEQUENCE [LARGE SCALE GENOMIC DNA]</scope>
    <source>
        <strain evidence="8 9">Nor1</strain>
    </source>
</reference>
<dbReference type="GO" id="GO:0005886">
    <property type="term" value="C:plasma membrane"/>
    <property type="evidence" value="ECO:0007669"/>
    <property type="project" value="UniProtKB-SubCell"/>
</dbReference>
<evidence type="ECO:0000259" key="7">
    <source>
        <dbReference type="PROSITE" id="PS50850"/>
    </source>
</evidence>
<dbReference type="Proteomes" id="UP000005139">
    <property type="component" value="Unassembled WGS sequence"/>
</dbReference>
<evidence type="ECO:0000256" key="2">
    <source>
        <dbReference type="ARBA" id="ARBA00022448"/>
    </source>
</evidence>
<evidence type="ECO:0000256" key="1">
    <source>
        <dbReference type="ARBA" id="ARBA00004651"/>
    </source>
</evidence>
<feature type="transmembrane region" description="Helical" evidence="6">
    <location>
        <begin position="74"/>
        <end position="95"/>
    </location>
</feature>
<protein>
    <submittedName>
        <fullName evidence="8">Major facilitator superfamily MFS_1</fullName>
    </submittedName>
</protein>
<dbReference type="InterPro" id="IPR011701">
    <property type="entry name" value="MFS"/>
</dbReference>
<dbReference type="CDD" id="cd17478">
    <property type="entry name" value="MFS_FsR"/>
    <property type="match status" value="1"/>
</dbReference>
<evidence type="ECO:0000256" key="6">
    <source>
        <dbReference type="SAM" id="Phobius"/>
    </source>
</evidence>
<dbReference type="PANTHER" id="PTHR43129">
    <property type="entry name" value="FOSMIDOMYCIN RESISTANCE PROTEIN"/>
    <property type="match status" value="1"/>
</dbReference>
<dbReference type="Gene3D" id="1.20.1250.20">
    <property type="entry name" value="MFS general substrate transporter like domains"/>
    <property type="match status" value="2"/>
</dbReference>
<feature type="transmembrane region" description="Helical" evidence="6">
    <location>
        <begin position="12"/>
        <end position="29"/>
    </location>
</feature>
<dbReference type="SUPFAM" id="SSF103473">
    <property type="entry name" value="MFS general substrate transporter"/>
    <property type="match status" value="1"/>
</dbReference>
<evidence type="ECO:0000313" key="9">
    <source>
        <dbReference type="Proteomes" id="UP000005139"/>
    </source>
</evidence>
<keyword evidence="2" id="KW-0813">Transport</keyword>
<dbReference type="RefSeq" id="WP_007289800.1">
    <property type="nucleotide sequence ID" value="NZ_AAWL01000013.1"/>
</dbReference>
<evidence type="ECO:0000256" key="3">
    <source>
        <dbReference type="ARBA" id="ARBA00022692"/>
    </source>
</evidence>
<reference evidence="8 9" key="1">
    <citation type="submission" date="2007-01" db="EMBL/GenBank/DDBJ databases">
        <title>Annotation of the draft genome assembly of Thermosinus carboxydivorans Nor1.</title>
        <authorList>
            <consortium name="US DOE Joint Genome Institute (JGI-ORNL)"/>
            <person name="Larimer F."/>
            <person name="Land M."/>
            <person name="Hauser L."/>
        </authorList>
    </citation>
    <scope>NUCLEOTIDE SEQUENCE [LARGE SCALE GENOMIC DNA]</scope>
    <source>
        <strain evidence="8 9">Nor1</strain>
    </source>
</reference>
<feature type="transmembrane region" description="Helical" evidence="6">
    <location>
        <begin position="366"/>
        <end position="384"/>
    </location>
</feature>
<comment type="caution">
    <text evidence="8">The sequence shown here is derived from an EMBL/GenBank/DDBJ whole genome shotgun (WGS) entry which is preliminary data.</text>
</comment>
<gene>
    <name evidence="8" type="ORF">TcarDRAFT_0815</name>
</gene>
<dbReference type="AlphaFoldDB" id="A1HRZ9"/>